<keyword evidence="2" id="KW-1185">Reference proteome</keyword>
<protein>
    <submittedName>
        <fullName evidence="1">Uncharacterized protein</fullName>
    </submittedName>
</protein>
<comment type="caution">
    <text evidence="1">The sequence shown here is derived from an EMBL/GenBank/DDBJ whole genome shotgun (WGS) entry which is preliminary data.</text>
</comment>
<gene>
    <name evidence="1" type="ORF">CEXT_463461</name>
</gene>
<dbReference type="AlphaFoldDB" id="A0AAV4PD12"/>
<evidence type="ECO:0000313" key="1">
    <source>
        <dbReference type="EMBL" id="GIX93875.1"/>
    </source>
</evidence>
<dbReference type="Proteomes" id="UP001054945">
    <property type="component" value="Unassembled WGS sequence"/>
</dbReference>
<sequence length="72" mass="8101">MSHLSTRTTRVLCFPGTPQGIVVMDQLVPQQAVLCRVVISQWKGLFSHHLRALTRVDAMTWMVSPQLVAQDI</sequence>
<evidence type="ECO:0000313" key="2">
    <source>
        <dbReference type="Proteomes" id="UP001054945"/>
    </source>
</evidence>
<name>A0AAV4PD12_CAEEX</name>
<accession>A0AAV4PD12</accession>
<organism evidence="1 2">
    <name type="scientific">Caerostris extrusa</name>
    <name type="common">Bark spider</name>
    <name type="synonym">Caerostris bankana</name>
    <dbReference type="NCBI Taxonomy" id="172846"/>
    <lineage>
        <taxon>Eukaryota</taxon>
        <taxon>Metazoa</taxon>
        <taxon>Ecdysozoa</taxon>
        <taxon>Arthropoda</taxon>
        <taxon>Chelicerata</taxon>
        <taxon>Arachnida</taxon>
        <taxon>Araneae</taxon>
        <taxon>Araneomorphae</taxon>
        <taxon>Entelegynae</taxon>
        <taxon>Araneoidea</taxon>
        <taxon>Araneidae</taxon>
        <taxon>Caerostris</taxon>
    </lineage>
</organism>
<proteinExistence type="predicted"/>
<dbReference type="EMBL" id="BPLR01004308">
    <property type="protein sequence ID" value="GIX93875.1"/>
    <property type="molecule type" value="Genomic_DNA"/>
</dbReference>
<reference evidence="1 2" key="1">
    <citation type="submission" date="2021-06" db="EMBL/GenBank/DDBJ databases">
        <title>Caerostris extrusa draft genome.</title>
        <authorList>
            <person name="Kono N."/>
            <person name="Arakawa K."/>
        </authorList>
    </citation>
    <scope>NUCLEOTIDE SEQUENCE [LARGE SCALE GENOMIC DNA]</scope>
</reference>